<evidence type="ECO:0000313" key="2">
    <source>
        <dbReference type="Proteomes" id="UP000095713"/>
    </source>
</evidence>
<evidence type="ECO:0000313" key="1">
    <source>
        <dbReference type="EMBL" id="OEK07757.1"/>
    </source>
</evidence>
<organism evidence="1 2">
    <name type="scientific">Flavivirga aquatica</name>
    <dbReference type="NCBI Taxonomy" id="1849968"/>
    <lineage>
        <taxon>Bacteria</taxon>
        <taxon>Pseudomonadati</taxon>
        <taxon>Bacteroidota</taxon>
        <taxon>Flavobacteriia</taxon>
        <taxon>Flavobacteriales</taxon>
        <taxon>Flavobacteriaceae</taxon>
        <taxon>Flavivirga</taxon>
    </lineage>
</organism>
<dbReference type="AlphaFoldDB" id="A0A1E5T8X5"/>
<protein>
    <recommendedName>
        <fullName evidence="3">Aminoglycoside phosphotransferase domain-containing protein</fullName>
    </recommendedName>
</protein>
<evidence type="ECO:0008006" key="3">
    <source>
        <dbReference type="Google" id="ProtNLM"/>
    </source>
</evidence>
<comment type="caution">
    <text evidence="1">The sequence shown here is derived from an EMBL/GenBank/DDBJ whole genome shotgun (WGS) entry which is preliminary data.</text>
</comment>
<dbReference type="RefSeq" id="WP_069830215.1">
    <property type="nucleotide sequence ID" value="NZ_MDJD01000043.1"/>
</dbReference>
<dbReference type="STRING" id="1849968.A8C32_14795"/>
<dbReference type="SUPFAM" id="SSF56112">
    <property type="entry name" value="Protein kinase-like (PK-like)"/>
    <property type="match status" value="1"/>
</dbReference>
<gene>
    <name evidence="1" type="ORF">A8C32_14795</name>
</gene>
<name>A0A1E5T8X5_9FLAO</name>
<keyword evidence="2" id="KW-1185">Reference proteome</keyword>
<accession>A0A1E5T8X5</accession>
<proteinExistence type="predicted"/>
<reference evidence="1 2" key="1">
    <citation type="submission" date="2016-05" db="EMBL/GenBank/DDBJ databases">
        <title>Draft Genome Sequence of Algibacter sp. Strain SK-16 Isolated from the Surface Water of Aburatsubo Inlet.</title>
        <authorList>
            <person name="Wong S.-K."/>
            <person name="Yoshizawa S."/>
            <person name="Nakajima Y."/>
            <person name="Ogura Y."/>
            <person name="Tetsuya H."/>
            <person name="Hamasaki K."/>
        </authorList>
    </citation>
    <scope>NUCLEOTIDE SEQUENCE [LARGE SCALE GENOMIC DNA]</scope>
    <source>
        <strain evidence="1 2">SK-16</strain>
    </source>
</reference>
<dbReference type="Proteomes" id="UP000095713">
    <property type="component" value="Unassembled WGS sequence"/>
</dbReference>
<dbReference type="OrthoDB" id="2088152at2"/>
<dbReference type="InterPro" id="IPR011009">
    <property type="entry name" value="Kinase-like_dom_sf"/>
</dbReference>
<dbReference type="EMBL" id="MDJD01000043">
    <property type="protein sequence ID" value="OEK07757.1"/>
    <property type="molecule type" value="Genomic_DNA"/>
</dbReference>
<sequence length="334" mass="39129">MKDISFFSEDNYLYLPSMKHPKVILAVGNRTVAKNAFKLYNPFSYKAKSLKIISQFLFINFNALIRFLIVTKSHKKSEFIEYLENRFNTQFTVSVYYSTEKDKVVLQLQSNNSIFGYLKFPINKLGVINLNIEKDAIKLLSKKEIVEPFILSATYGNIPFLITPQLKGKIGIPAENDIENLVSQLKKESKHKLIDHPRIKGLYYDLEKLQLESYRLQMDLILANSAEYYYEAFEHGDFAPWNIIKTHKGLVPFDFEFFIKNGIEYFDLIKYHFQVGRLLKKKSPVPLSNYIFNKIKTKNIESLVALFLIKEIITLERTNESHQFHDNMLNFICE</sequence>